<feature type="transmembrane region" description="Helical" evidence="2">
    <location>
        <begin position="128"/>
        <end position="150"/>
    </location>
</feature>
<keyword evidence="2" id="KW-0472">Membrane</keyword>
<dbReference type="GO" id="GO:0043529">
    <property type="term" value="C:GET complex"/>
    <property type="evidence" value="ECO:0007669"/>
    <property type="project" value="TreeGrafter"/>
</dbReference>
<evidence type="ECO:0000256" key="2">
    <source>
        <dbReference type="SAM" id="Phobius"/>
    </source>
</evidence>
<feature type="domain" description="Myb-like" evidence="3">
    <location>
        <begin position="353"/>
        <end position="403"/>
    </location>
</feature>
<feature type="compositionally biased region" description="Polar residues" evidence="1">
    <location>
        <begin position="734"/>
        <end position="748"/>
    </location>
</feature>
<name>A0AAN8IED0_TRICO</name>
<gene>
    <name evidence="4" type="ORF">GCK32_006069</name>
</gene>
<feature type="transmembrane region" description="Helical" evidence="2">
    <location>
        <begin position="27"/>
        <end position="46"/>
    </location>
</feature>
<evidence type="ECO:0000259" key="3">
    <source>
        <dbReference type="SMART" id="SM00717"/>
    </source>
</evidence>
<feature type="region of interest" description="Disordered" evidence="1">
    <location>
        <begin position="716"/>
        <end position="783"/>
    </location>
</feature>
<dbReference type="InterPro" id="IPR001005">
    <property type="entry name" value="SANT/Myb"/>
</dbReference>
<proteinExistence type="predicted"/>
<feature type="domain" description="Myb-like" evidence="3">
    <location>
        <begin position="256"/>
        <end position="340"/>
    </location>
</feature>
<feature type="compositionally biased region" description="Low complexity" evidence="1">
    <location>
        <begin position="750"/>
        <end position="761"/>
    </location>
</feature>
<dbReference type="SMART" id="SM00717">
    <property type="entry name" value="SANT"/>
    <property type="match status" value="2"/>
</dbReference>
<keyword evidence="5" id="KW-1185">Reference proteome</keyword>
<evidence type="ECO:0000256" key="1">
    <source>
        <dbReference type="SAM" id="MobiDB-lite"/>
    </source>
</evidence>
<organism evidence="4 5">
    <name type="scientific">Trichostrongylus colubriformis</name>
    <name type="common">Black scour worm</name>
    <dbReference type="NCBI Taxonomy" id="6319"/>
    <lineage>
        <taxon>Eukaryota</taxon>
        <taxon>Metazoa</taxon>
        <taxon>Ecdysozoa</taxon>
        <taxon>Nematoda</taxon>
        <taxon>Chromadorea</taxon>
        <taxon>Rhabditida</taxon>
        <taxon>Rhabditina</taxon>
        <taxon>Rhabditomorpha</taxon>
        <taxon>Strongyloidea</taxon>
        <taxon>Trichostrongylidae</taxon>
        <taxon>Trichostrongylus</taxon>
    </lineage>
</organism>
<evidence type="ECO:0000313" key="5">
    <source>
        <dbReference type="Proteomes" id="UP001331761"/>
    </source>
</evidence>
<dbReference type="GO" id="GO:0043495">
    <property type="term" value="F:protein-membrane adaptor activity"/>
    <property type="evidence" value="ECO:0007669"/>
    <property type="project" value="TreeGrafter"/>
</dbReference>
<comment type="caution">
    <text evidence="4">The sequence shown here is derived from an EMBL/GenBank/DDBJ whole genome shotgun (WGS) entry which is preliminary data.</text>
</comment>
<keyword evidence="2" id="KW-1133">Transmembrane helix</keyword>
<reference evidence="4 5" key="1">
    <citation type="submission" date="2019-10" db="EMBL/GenBank/DDBJ databases">
        <title>Assembly and Annotation for the nematode Trichostrongylus colubriformis.</title>
        <authorList>
            <person name="Martin J."/>
        </authorList>
    </citation>
    <scope>NUCLEOTIDE SEQUENCE [LARGE SCALE GENOMIC DNA]</scope>
    <source>
        <strain evidence="4">G859</strain>
        <tissue evidence="4">Whole worm</tissue>
    </source>
</reference>
<keyword evidence="2" id="KW-0812">Transmembrane</keyword>
<dbReference type="AlphaFoldDB" id="A0AAN8IED0"/>
<dbReference type="PANTHER" id="PTHR42650">
    <property type="entry name" value="TAIL-ANCHORED PROTEIN INSERTION RECEPTOR WRB"/>
    <property type="match status" value="1"/>
</dbReference>
<sequence>MVSLEEVKATQSFCYVSSDDGCISESFFNIFEVLLVMIVSLIFSFHHSITSTLSAMAKSLVKTKASPEVLRLGNELRRLKSELALLSPTSDFSAYCKTERALNKTLEHYDAAVYEDNKRHSSPARIDMVVKILSQGFGLLLLHVVSGIYVSAMHPFCCAVASEYVSPFSVCMGCGRLWWSRFNTFTCVDVRLLVLRDFRFKNNFFEIISQLMPRHPRLPESGIYTEEGFLFHHSTPQPLTRDEIERLREHDIPYEPRSRFTPAEDEQIRKNWKRFAAKHNLDYELAPSYAGCPGFKILFETIDERITFNKTTTFWPKMCRNLPHRSATQVRSRIGVLFDAAILKGHANLAYSKTHQWTAQDTEKLLRYYREYGMSATAIKKIGKKMKLPANLCQNHLRSILARTGPIPDHLRKKLWVIVTKQTASQNGRGFDRIVSRDIRKGLFEDKKQYDHLIPWNKVAQQMVYSDKMVKKTWHSLLKTLQSNCTKQKESGKSSKESWKDTLREVFYAVPPVSCEDYSRFLQILCEFTPPDTLYDACSQKLYNWESIKSRLEEEGIVGFYSGGREEHDYLFRRTQKICRRVHQLLFRRLKLPYTLKERMHILSLAYDYQCEFAPCCDSDNNEDAGDSDLPQRYRFKNLTLKNHGFPTLNRRPVVEALVVYSLSHFDDWIPPTALKKYVKSVDVLKMFPEGKNNSELIRQSDIDAAVSFLDLDVGSESSSESEVESGSRDGNESVASSAEGTSGQKRLTSAESTATATAESNGLQSHTSGISSRKRHKKDVTIGIDETVSRVPKITGTMTEEGHQEGSDLEIVEVRKSSNNTFKLHRASELEKKGIAGLLKAFSPKKKRLKKI</sequence>
<protein>
    <recommendedName>
        <fullName evidence="3">Myb-like domain-containing protein</fullName>
    </recommendedName>
</protein>
<dbReference type="PANTHER" id="PTHR42650:SF1">
    <property type="entry name" value="GUIDED ENTRY OF TAIL-ANCHORED PROTEINS FACTOR 1"/>
    <property type="match status" value="1"/>
</dbReference>
<evidence type="ECO:0000313" key="4">
    <source>
        <dbReference type="EMBL" id="KAK5966198.1"/>
    </source>
</evidence>
<dbReference type="Proteomes" id="UP001331761">
    <property type="component" value="Unassembled WGS sequence"/>
</dbReference>
<accession>A0AAN8IED0</accession>
<dbReference type="EMBL" id="WIXE01023753">
    <property type="protein sequence ID" value="KAK5966198.1"/>
    <property type="molecule type" value="Genomic_DNA"/>
</dbReference>
<dbReference type="GO" id="GO:0071816">
    <property type="term" value="P:tail-anchored membrane protein insertion into ER membrane"/>
    <property type="evidence" value="ECO:0007669"/>
    <property type="project" value="TreeGrafter"/>
</dbReference>
<feature type="compositionally biased region" description="Polar residues" evidence="1">
    <location>
        <begin position="762"/>
        <end position="772"/>
    </location>
</feature>